<keyword evidence="4 9" id="KW-0418">Kinase</keyword>
<dbReference type="Pfam" id="PF00072">
    <property type="entry name" value="Response_reg"/>
    <property type="match status" value="1"/>
</dbReference>
<dbReference type="InterPro" id="IPR003594">
    <property type="entry name" value="HATPase_dom"/>
</dbReference>
<organism evidence="9 10">
    <name type="scientific">Hydrogenispora ethanolica</name>
    <dbReference type="NCBI Taxonomy" id="1082276"/>
    <lineage>
        <taxon>Bacteria</taxon>
        <taxon>Bacillati</taxon>
        <taxon>Bacillota</taxon>
        <taxon>Hydrogenispora</taxon>
    </lineage>
</organism>
<evidence type="ECO:0000256" key="1">
    <source>
        <dbReference type="ARBA" id="ARBA00000085"/>
    </source>
</evidence>
<dbReference type="SMART" id="SM00448">
    <property type="entry name" value="REC"/>
    <property type="match status" value="1"/>
</dbReference>
<dbReference type="Pfam" id="PF13188">
    <property type="entry name" value="PAS_8"/>
    <property type="match status" value="1"/>
</dbReference>
<keyword evidence="3 6" id="KW-0597">Phosphoprotein</keyword>
<dbReference type="SUPFAM" id="SSF47384">
    <property type="entry name" value="Homodimeric domain of signal transducing histidine kinase"/>
    <property type="match status" value="1"/>
</dbReference>
<dbReference type="SUPFAM" id="SSF55785">
    <property type="entry name" value="PYP-like sensor domain (PAS domain)"/>
    <property type="match status" value="1"/>
</dbReference>
<dbReference type="InterPro" id="IPR035965">
    <property type="entry name" value="PAS-like_dom_sf"/>
</dbReference>
<sequence>MIEVMLGGGASSVLAYLELKGETVAKLLKASWEENPFFEALFDAVPFVFLIVDSDGRIHRMNPAAIQFAGTDQAAPSPAAREENGAFDCILATGCRTGARASCQGCDLWRAAHEALAGANISRHGQPAIPCLPKPRPLFGYINAGPLQHDGRRYAWLMLADFTKEQKLLTAERLESLGVLAGGIAHDFNNALEAILANLQLALLKLEQGVQPHHCLSDAVGVTLKASELTKQLLTFAKGGAPLRKHSTALGRLIQEAVEALRRDSPVNCTVTIAPDLWGAEIDEGLIGQVLQNLLINALQALPGGGTIRVSASNAALSAGDGEAARFIRVAVQDNGIGIPRQDLSRIFDPFFTTKKDGVGLGLATAYSIIRKHHGYLEVDSAEGQGSTFVIHLPAAAAQPADPEPAAASSSDRAGARILLMDDEALIREVVGETLSFYGYQVALAENGQAAVAAYRQALEAGQPFQAVIMDLIVPGGMGGLEALAHLRSLDPGVKAVISSGYANDPVLSDFRKHGFCGALVKPYPIDDLDRILRQIIA</sequence>
<dbReference type="PROSITE" id="PS50109">
    <property type="entry name" value="HIS_KIN"/>
    <property type="match status" value="1"/>
</dbReference>
<dbReference type="SUPFAM" id="SSF52172">
    <property type="entry name" value="CheY-like"/>
    <property type="match status" value="1"/>
</dbReference>
<dbReference type="GO" id="GO:0000155">
    <property type="term" value="F:phosphorelay sensor kinase activity"/>
    <property type="evidence" value="ECO:0007669"/>
    <property type="project" value="InterPro"/>
</dbReference>
<evidence type="ECO:0000313" key="10">
    <source>
        <dbReference type="Proteomes" id="UP000295008"/>
    </source>
</evidence>
<evidence type="ECO:0000313" key="9">
    <source>
        <dbReference type="EMBL" id="TCL76886.1"/>
    </source>
</evidence>
<dbReference type="InterPro" id="IPR036890">
    <property type="entry name" value="HATPase_C_sf"/>
</dbReference>
<dbReference type="OrthoDB" id="9815750at2"/>
<feature type="domain" description="Response regulatory" evidence="8">
    <location>
        <begin position="417"/>
        <end position="537"/>
    </location>
</feature>
<keyword evidence="10" id="KW-1185">Reference proteome</keyword>
<evidence type="ECO:0000256" key="5">
    <source>
        <dbReference type="ARBA" id="ARBA00023012"/>
    </source>
</evidence>
<accession>A0A4R1SBF7</accession>
<dbReference type="InterPro" id="IPR011006">
    <property type="entry name" value="CheY-like_superfamily"/>
</dbReference>
<evidence type="ECO:0000259" key="8">
    <source>
        <dbReference type="PROSITE" id="PS50110"/>
    </source>
</evidence>
<comment type="catalytic activity">
    <reaction evidence="1">
        <text>ATP + protein L-histidine = ADP + protein N-phospho-L-histidine.</text>
        <dbReference type="EC" id="2.7.13.3"/>
    </reaction>
</comment>
<dbReference type="Proteomes" id="UP000295008">
    <property type="component" value="Unassembled WGS sequence"/>
</dbReference>
<protein>
    <recommendedName>
        <fullName evidence="2">histidine kinase</fullName>
        <ecNumber evidence="2">2.7.13.3</ecNumber>
    </recommendedName>
</protein>
<evidence type="ECO:0000259" key="7">
    <source>
        <dbReference type="PROSITE" id="PS50109"/>
    </source>
</evidence>
<dbReference type="CDD" id="cd00082">
    <property type="entry name" value="HisKA"/>
    <property type="match status" value="1"/>
</dbReference>
<dbReference type="AlphaFoldDB" id="A0A4R1SBF7"/>
<dbReference type="PANTHER" id="PTHR43065:SF42">
    <property type="entry name" value="TWO-COMPONENT SENSOR PPRA"/>
    <property type="match status" value="1"/>
</dbReference>
<dbReference type="PRINTS" id="PR00344">
    <property type="entry name" value="BCTRLSENSOR"/>
</dbReference>
<evidence type="ECO:0000256" key="4">
    <source>
        <dbReference type="ARBA" id="ARBA00022777"/>
    </source>
</evidence>
<dbReference type="InterPro" id="IPR000014">
    <property type="entry name" value="PAS"/>
</dbReference>
<dbReference type="Pfam" id="PF02518">
    <property type="entry name" value="HATPase_c"/>
    <property type="match status" value="1"/>
</dbReference>
<dbReference type="PANTHER" id="PTHR43065">
    <property type="entry name" value="SENSOR HISTIDINE KINASE"/>
    <property type="match status" value="1"/>
</dbReference>
<reference evidence="9 10" key="1">
    <citation type="submission" date="2019-03" db="EMBL/GenBank/DDBJ databases">
        <title>Genomic Encyclopedia of Type Strains, Phase IV (KMG-IV): sequencing the most valuable type-strain genomes for metagenomic binning, comparative biology and taxonomic classification.</title>
        <authorList>
            <person name="Goeker M."/>
        </authorList>
    </citation>
    <scope>NUCLEOTIDE SEQUENCE [LARGE SCALE GENOMIC DNA]</scope>
    <source>
        <strain evidence="9 10">LX-B</strain>
    </source>
</reference>
<dbReference type="SMART" id="SM00387">
    <property type="entry name" value="HATPase_c"/>
    <property type="match status" value="1"/>
</dbReference>
<evidence type="ECO:0000256" key="2">
    <source>
        <dbReference type="ARBA" id="ARBA00012438"/>
    </source>
</evidence>
<comment type="caution">
    <text evidence="9">The sequence shown here is derived from an EMBL/GenBank/DDBJ whole genome shotgun (WGS) entry which is preliminary data.</text>
</comment>
<keyword evidence="4 9" id="KW-0808">Transferase</keyword>
<feature type="modified residue" description="4-aspartylphosphate" evidence="6">
    <location>
        <position position="471"/>
    </location>
</feature>
<dbReference type="SUPFAM" id="SSF55874">
    <property type="entry name" value="ATPase domain of HSP90 chaperone/DNA topoisomerase II/histidine kinase"/>
    <property type="match status" value="1"/>
</dbReference>
<name>A0A4R1SBF7_HYDET</name>
<evidence type="ECO:0000256" key="3">
    <source>
        <dbReference type="ARBA" id="ARBA00022553"/>
    </source>
</evidence>
<keyword evidence="5" id="KW-0902">Two-component regulatory system</keyword>
<proteinExistence type="predicted"/>
<dbReference type="CDD" id="cd17546">
    <property type="entry name" value="REC_hyHK_CKI1_RcsC-like"/>
    <property type="match status" value="1"/>
</dbReference>
<gene>
    <name evidence="9" type="ORF">EDC14_1001171</name>
</gene>
<dbReference type="InterPro" id="IPR001789">
    <property type="entry name" value="Sig_transdc_resp-reg_receiver"/>
</dbReference>
<dbReference type="EMBL" id="SLUN01000001">
    <property type="protein sequence ID" value="TCL76886.1"/>
    <property type="molecule type" value="Genomic_DNA"/>
</dbReference>
<dbReference type="Gene3D" id="1.10.287.130">
    <property type="match status" value="1"/>
</dbReference>
<feature type="domain" description="Histidine kinase" evidence="7">
    <location>
        <begin position="183"/>
        <end position="397"/>
    </location>
</feature>
<dbReference type="EC" id="2.7.13.3" evidence="2"/>
<dbReference type="InterPro" id="IPR036097">
    <property type="entry name" value="HisK_dim/P_sf"/>
</dbReference>
<dbReference type="Gene3D" id="3.30.565.10">
    <property type="entry name" value="Histidine kinase-like ATPase, C-terminal domain"/>
    <property type="match status" value="1"/>
</dbReference>
<dbReference type="InterPro" id="IPR004358">
    <property type="entry name" value="Sig_transdc_His_kin-like_C"/>
</dbReference>
<dbReference type="InterPro" id="IPR005467">
    <property type="entry name" value="His_kinase_dom"/>
</dbReference>
<dbReference type="Gene3D" id="3.40.50.2300">
    <property type="match status" value="1"/>
</dbReference>
<dbReference type="PROSITE" id="PS50110">
    <property type="entry name" value="RESPONSE_REGULATORY"/>
    <property type="match status" value="1"/>
</dbReference>
<evidence type="ECO:0000256" key="6">
    <source>
        <dbReference type="PROSITE-ProRule" id="PRU00169"/>
    </source>
</evidence>
<dbReference type="InterPro" id="IPR003661">
    <property type="entry name" value="HisK_dim/P_dom"/>
</dbReference>